<sequence>HDGKKVNKTDLLKIKNSCPLKDITECFPRQLPKMAEGQVLVLDGRGHLLGLQAAIMAKQVVVVQLGCGPYHFRAPSRIFWRTVRGMLSHRTKRGQAARDRLKVFDGIPPPYDKKQRMVVPAALKVVRLKPVRKFAYLGRLAREVGWKYQAQPDVPFVLNHLHCGWVPIKYCKTSAEKGRFASSRSATARPLQAAKVPTPAHFPALGNDTETIMSLKEVDQTGNKPTWEVPGDGKHADITGAYTAGVSEYTYPFLAPQPAIQSPRDDMVLGYAGSYPSTNKPDGRAKEVEPRNERFVESTRVLEVPAELKGLCRGYAAAAAVLIGPSNILKNDQSPVILLLRSFLFSKAIIFIKDNIVNGIFSLANNKDDDDQIPYEQSRMLPASIDVEAALHQREKIVYVDAKGRSISQYLRSFANKSFHISHQGLSEGIDKMKENETGNTPSLQSFYDSLNDLELLNVLALEARLPLRAIAGWQAPSNGDFCKDAGGESDSSAAHPNPEEPSSPFLVLETIIKTQNNPDGTKDHGRARSRHQVTFLAVACWGKAEDLSIAKMLLIYGPHTKGTIEALALRLMSVSQGRAVSDELTVGPGLDARSPSNDNENDPPIMSAFHLTYALDMLMARQKPTEADSMTKEGTTSIFKPGLRIRAQGDKLHMFSISRIMLPRCLDLIIGDL</sequence>
<evidence type="ECO:0000256" key="10">
    <source>
        <dbReference type="SAM" id="MobiDB-lite"/>
    </source>
</evidence>
<keyword evidence="3 9" id="KW-0689">Ribosomal protein</keyword>
<evidence type="ECO:0000256" key="7">
    <source>
        <dbReference type="ARBA" id="ARBA00035367"/>
    </source>
</evidence>
<organism evidence="11 12">
    <name type="scientific">Monodon monoceros</name>
    <name type="common">Narwhal</name>
    <name type="synonym">Ceratodon monodon</name>
    <dbReference type="NCBI Taxonomy" id="40151"/>
    <lineage>
        <taxon>Eukaryota</taxon>
        <taxon>Metazoa</taxon>
        <taxon>Chordata</taxon>
        <taxon>Craniata</taxon>
        <taxon>Vertebrata</taxon>
        <taxon>Euteleostomi</taxon>
        <taxon>Mammalia</taxon>
        <taxon>Eutheria</taxon>
        <taxon>Laurasiatheria</taxon>
        <taxon>Artiodactyla</taxon>
        <taxon>Whippomorpha</taxon>
        <taxon>Cetacea</taxon>
        <taxon>Odontoceti</taxon>
        <taxon>Monodontidae</taxon>
        <taxon>Monodon</taxon>
    </lineage>
</organism>
<gene>
    <name evidence="11" type="ORF">EI555_016867</name>
</gene>
<dbReference type="PANTHER" id="PTHR11545:SF3">
    <property type="entry name" value="LARGE RIBOSOMAL SUBUNIT PROTEIN UL13"/>
    <property type="match status" value="1"/>
</dbReference>
<comment type="subunit">
    <text evidence="5">Component of the 60S ribosome. Component of the GAIT complex. Interacts with EIF4G1.</text>
</comment>
<dbReference type="InterPro" id="IPR023563">
    <property type="entry name" value="Ribosomal_uL13_CS"/>
</dbReference>
<accession>A0A4U1FJB9</accession>
<feature type="region of interest" description="Disordered" evidence="10">
    <location>
        <begin position="482"/>
        <end position="504"/>
    </location>
</feature>
<comment type="similarity">
    <text evidence="1 9">Belongs to the universal ribosomal protein uL13 family.</text>
</comment>
<dbReference type="GO" id="GO:0003729">
    <property type="term" value="F:mRNA binding"/>
    <property type="evidence" value="ECO:0007669"/>
    <property type="project" value="TreeGrafter"/>
</dbReference>
<dbReference type="Pfam" id="PF00572">
    <property type="entry name" value="Ribosomal_L13"/>
    <property type="match status" value="1"/>
</dbReference>
<dbReference type="PANTHER" id="PTHR11545">
    <property type="entry name" value="RIBOSOMAL PROTEIN L13"/>
    <property type="match status" value="1"/>
</dbReference>
<reference evidence="12" key="1">
    <citation type="journal article" date="2019" name="IScience">
        <title>Narwhal Genome Reveals Long-Term Low Genetic Diversity despite Current Large Abundance Size.</title>
        <authorList>
            <person name="Westbury M.V."/>
            <person name="Petersen B."/>
            <person name="Garde E."/>
            <person name="Heide-Jorgensen M.P."/>
            <person name="Lorenzen E.D."/>
        </authorList>
    </citation>
    <scope>NUCLEOTIDE SEQUENCE [LARGE SCALE GENOMIC DNA]</scope>
</reference>
<name>A0A4U1FJB9_MONMO</name>
<dbReference type="InterPro" id="IPR005822">
    <property type="entry name" value="Ribosomal_uL13"/>
</dbReference>
<dbReference type="SUPFAM" id="SSF52161">
    <property type="entry name" value="Ribosomal protein L13"/>
    <property type="match status" value="1"/>
</dbReference>
<evidence type="ECO:0000256" key="9">
    <source>
        <dbReference type="RuleBase" id="RU003877"/>
    </source>
</evidence>
<dbReference type="InterPro" id="IPR005755">
    <property type="entry name" value="Ribosomal_uL13_euk/arc"/>
</dbReference>
<evidence type="ECO:0000256" key="3">
    <source>
        <dbReference type="ARBA" id="ARBA00022980"/>
    </source>
</evidence>
<feature type="non-terminal residue" evidence="11">
    <location>
        <position position="1"/>
    </location>
</feature>
<evidence type="ECO:0000256" key="1">
    <source>
        <dbReference type="ARBA" id="ARBA00006227"/>
    </source>
</evidence>
<dbReference type="GO" id="GO:0006412">
    <property type="term" value="P:translation"/>
    <property type="evidence" value="ECO:0007669"/>
    <property type="project" value="InterPro"/>
</dbReference>
<dbReference type="EMBL" id="RWIC01000110">
    <property type="protein sequence ID" value="TKC49697.1"/>
    <property type="molecule type" value="Genomic_DNA"/>
</dbReference>
<evidence type="ECO:0000313" key="12">
    <source>
        <dbReference type="Proteomes" id="UP000308365"/>
    </source>
</evidence>
<feature type="non-terminal residue" evidence="11">
    <location>
        <position position="674"/>
    </location>
</feature>
<evidence type="ECO:0000256" key="4">
    <source>
        <dbReference type="ARBA" id="ARBA00023274"/>
    </source>
</evidence>
<evidence type="ECO:0000256" key="8">
    <source>
        <dbReference type="ARBA" id="ARBA00045421"/>
    </source>
</evidence>
<dbReference type="PROSITE" id="PS00783">
    <property type="entry name" value="RIBOSOMAL_L13"/>
    <property type="match status" value="1"/>
</dbReference>
<evidence type="ECO:0000313" key="11">
    <source>
        <dbReference type="EMBL" id="TKC49697.1"/>
    </source>
</evidence>
<comment type="caution">
    <text evidence="11">The sequence shown here is derived from an EMBL/GenBank/DDBJ whole genome shotgun (WGS) entry which is preliminary data.</text>
</comment>
<dbReference type="Gene3D" id="3.90.1180.10">
    <property type="entry name" value="Ribosomal protein L13"/>
    <property type="match status" value="1"/>
</dbReference>
<keyword evidence="2" id="KW-0164">Citrullination</keyword>
<evidence type="ECO:0000256" key="2">
    <source>
        <dbReference type="ARBA" id="ARBA00022934"/>
    </source>
</evidence>
<evidence type="ECO:0000256" key="6">
    <source>
        <dbReference type="ARBA" id="ARBA00035201"/>
    </source>
</evidence>
<dbReference type="GO" id="GO:0003735">
    <property type="term" value="F:structural constituent of ribosome"/>
    <property type="evidence" value="ECO:0007669"/>
    <property type="project" value="InterPro"/>
</dbReference>
<dbReference type="FunFam" id="3.90.1180.10:FF:000015">
    <property type="entry name" value="60S ribosomal protein L13a isoform X2"/>
    <property type="match status" value="1"/>
</dbReference>
<keyword evidence="4 9" id="KW-0687">Ribonucleoprotein</keyword>
<proteinExistence type="inferred from homology"/>
<dbReference type="GO" id="GO:0022625">
    <property type="term" value="C:cytosolic large ribosomal subunit"/>
    <property type="evidence" value="ECO:0007669"/>
    <property type="project" value="TreeGrafter"/>
</dbReference>
<dbReference type="NCBIfam" id="TIGR01077">
    <property type="entry name" value="L13_A_E"/>
    <property type="match status" value="1"/>
</dbReference>
<dbReference type="GO" id="GO:0017148">
    <property type="term" value="P:negative regulation of translation"/>
    <property type="evidence" value="ECO:0007669"/>
    <property type="project" value="TreeGrafter"/>
</dbReference>
<dbReference type="InterPro" id="IPR036899">
    <property type="entry name" value="Ribosomal_uL13_sf"/>
</dbReference>
<dbReference type="AlphaFoldDB" id="A0A4U1FJB9"/>
<protein>
    <recommendedName>
        <fullName evidence="6">Large ribosomal subunit protein uL13</fullName>
    </recommendedName>
    <alternativeName>
        <fullName evidence="7">60S ribosomal protein L13a</fullName>
    </alternativeName>
</protein>
<dbReference type="Proteomes" id="UP000308365">
    <property type="component" value="Unassembled WGS sequence"/>
</dbReference>
<evidence type="ECO:0000256" key="5">
    <source>
        <dbReference type="ARBA" id="ARBA00026018"/>
    </source>
</evidence>
<comment type="function">
    <text evidence="8">Associated with ribosomes but is not required for canonical ribosome function and has extra-ribosomal functions. Component of the GAIT (gamma interferon-activated inhibitor of translation) complex which mediates interferon-gamma-induced transcript-selective translation inhibition in inflammation processes. Upon interferon-gamma activation and subsequent phosphorylation dissociates from the ribosome and assembles into the GAIT complex which binds to stem loop-containing GAIT elements in the 3'-UTR of diverse inflammatory mRNAs (such as ceruplasmin) and suppresses their translation. In the GAIT complex interacts with m7G cap-bound eIF4G at or near the eIF3-binding site and blocks the recruitment of the 43S ribosomal complex. Involved in methylation of rRNA.</text>
</comment>